<dbReference type="AlphaFoldDB" id="A0A1H0JAL1"/>
<reference evidence="2" key="1">
    <citation type="submission" date="2016-10" db="EMBL/GenBank/DDBJ databases">
        <authorList>
            <person name="Varghese N."/>
            <person name="Submissions S."/>
        </authorList>
    </citation>
    <scope>NUCLEOTIDE SEQUENCE [LARGE SCALE GENOMIC DNA]</scope>
    <source>
        <strain evidence="2">DSM 19110</strain>
    </source>
</reference>
<evidence type="ECO:0000313" key="1">
    <source>
        <dbReference type="EMBL" id="SDO40642.1"/>
    </source>
</evidence>
<dbReference type="RefSeq" id="WP_074612533.1">
    <property type="nucleotide sequence ID" value="NZ_FNGY01000014.1"/>
</dbReference>
<gene>
    <name evidence="1" type="ORF">SAMN05421820_114131</name>
</gene>
<dbReference type="OrthoDB" id="7052726at2"/>
<name>A0A1H0JAL1_9SPHI</name>
<organism evidence="1 2">
    <name type="scientific">Pedobacter steynii</name>
    <dbReference type="NCBI Taxonomy" id="430522"/>
    <lineage>
        <taxon>Bacteria</taxon>
        <taxon>Pseudomonadati</taxon>
        <taxon>Bacteroidota</taxon>
        <taxon>Sphingobacteriia</taxon>
        <taxon>Sphingobacteriales</taxon>
        <taxon>Sphingobacteriaceae</taxon>
        <taxon>Pedobacter</taxon>
    </lineage>
</organism>
<dbReference type="Proteomes" id="UP000183200">
    <property type="component" value="Unassembled WGS sequence"/>
</dbReference>
<keyword evidence="2" id="KW-1185">Reference proteome</keyword>
<protein>
    <recommendedName>
        <fullName evidence="3">Glycosyltransferase family 1 protein</fullName>
    </recommendedName>
</protein>
<evidence type="ECO:0000313" key="2">
    <source>
        <dbReference type="Proteomes" id="UP000183200"/>
    </source>
</evidence>
<sequence>MKTLKILDWPSQRFFSETHPFHKWRRELRESGIQLEFYTDHTSSKLRNADFLLIHSRYFINGWQDIYKRSPENEYELLLFLSGLKKTVGKLIWFDAADSSGSSDFPIIDFVDIFLKKQMLKDKRYYTEKDTENDLRIWLNNRKLKTEITEFKPCPKDQLHKVKLGWNIGLNDYRYFGYKMGRLSNYLSYYLYPTRFSKVEKERPFDLTFRGSIHRGKDLKNTVSYQRNTILHLFDNLNMNIASGPNVSKFRYWREMRKTKLSISPFGWGEICYRDFETFIAGAILIKPSMEHLDTYPQLFIPQETYIPLRWDMEDLEETLDFVTAQYPYYKQIAENGQERYRSAINDGDSFIQSILQILN</sequence>
<dbReference type="EMBL" id="FNGY01000014">
    <property type="protein sequence ID" value="SDO40642.1"/>
    <property type="molecule type" value="Genomic_DNA"/>
</dbReference>
<proteinExistence type="predicted"/>
<evidence type="ECO:0008006" key="3">
    <source>
        <dbReference type="Google" id="ProtNLM"/>
    </source>
</evidence>
<accession>A0A1H0JAL1</accession>